<evidence type="ECO:0000313" key="2">
    <source>
        <dbReference type="EMBL" id="KEQ59703.1"/>
    </source>
</evidence>
<protein>
    <recommendedName>
        <fullName evidence="1">Piwi domain-containing protein</fullName>
    </recommendedName>
</protein>
<reference evidence="2 3" key="1">
    <citation type="journal article" date="2014" name="BMC Genomics">
        <title>Genome sequencing of four Aureobasidium pullulans varieties: biotechnological potential, stress tolerance, and description of new species.</title>
        <authorList>
            <person name="Gostin Ar C."/>
            <person name="Ohm R.A."/>
            <person name="Kogej T."/>
            <person name="Sonjak S."/>
            <person name="Turk M."/>
            <person name="Zajc J."/>
            <person name="Zalar P."/>
            <person name="Grube M."/>
            <person name="Sun H."/>
            <person name="Han J."/>
            <person name="Sharma A."/>
            <person name="Chiniquy J."/>
            <person name="Ngan C.Y."/>
            <person name="Lipzen A."/>
            <person name="Barry K."/>
            <person name="Grigoriev I.V."/>
            <person name="Gunde-Cimerman N."/>
        </authorList>
    </citation>
    <scope>NUCLEOTIDE SEQUENCE [LARGE SCALE GENOMIC DNA]</scope>
    <source>
        <strain evidence="2 3">CBS 110374</strain>
    </source>
</reference>
<organism evidence="2 3">
    <name type="scientific">Aureobasidium melanogenum (strain CBS 110374)</name>
    <name type="common">Aureobasidium pullulans var. melanogenum</name>
    <dbReference type="NCBI Taxonomy" id="1043003"/>
    <lineage>
        <taxon>Eukaryota</taxon>
        <taxon>Fungi</taxon>
        <taxon>Dikarya</taxon>
        <taxon>Ascomycota</taxon>
        <taxon>Pezizomycotina</taxon>
        <taxon>Dothideomycetes</taxon>
        <taxon>Dothideomycetidae</taxon>
        <taxon>Dothideales</taxon>
        <taxon>Saccotheciaceae</taxon>
        <taxon>Aureobasidium</taxon>
    </lineage>
</organism>
<dbReference type="GO" id="GO:0003676">
    <property type="term" value="F:nucleic acid binding"/>
    <property type="evidence" value="ECO:0007669"/>
    <property type="project" value="InterPro"/>
</dbReference>
<name>A0A074VGV5_AURM1</name>
<dbReference type="HOGENOM" id="CLU_1142398_0_0_1"/>
<dbReference type="STRING" id="1043003.A0A074VGV5"/>
<proteinExistence type="predicted"/>
<accession>A0A074VGV5</accession>
<dbReference type="Gene3D" id="3.30.420.10">
    <property type="entry name" value="Ribonuclease H-like superfamily/Ribonuclease H"/>
    <property type="match status" value="1"/>
</dbReference>
<evidence type="ECO:0000313" key="3">
    <source>
        <dbReference type="Proteomes" id="UP000030672"/>
    </source>
</evidence>
<dbReference type="PROSITE" id="PS50822">
    <property type="entry name" value="PIWI"/>
    <property type="match status" value="1"/>
</dbReference>
<evidence type="ECO:0000259" key="1">
    <source>
        <dbReference type="PROSITE" id="PS50822"/>
    </source>
</evidence>
<dbReference type="PANTHER" id="PTHR22891">
    <property type="entry name" value="EUKARYOTIC TRANSLATION INITIATION FACTOR 2C"/>
    <property type="match status" value="1"/>
</dbReference>
<dbReference type="Gene3D" id="3.40.50.2300">
    <property type="match status" value="1"/>
</dbReference>
<dbReference type="InterPro" id="IPR003165">
    <property type="entry name" value="Piwi"/>
</dbReference>
<dbReference type="GeneID" id="63921978"/>
<dbReference type="EMBL" id="KL584846">
    <property type="protein sequence ID" value="KEQ59703.1"/>
    <property type="molecule type" value="Genomic_DNA"/>
</dbReference>
<dbReference type="AlphaFoldDB" id="A0A074VGV5"/>
<dbReference type="InterPro" id="IPR036397">
    <property type="entry name" value="RNaseH_sf"/>
</dbReference>
<dbReference type="RefSeq" id="XP_040876726.1">
    <property type="nucleotide sequence ID" value="XM_041028605.1"/>
</dbReference>
<dbReference type="SUPFAM" id="SSF53098">
    <property type="entry name" value="Ribonuclease H-like"/>
    <property type="match status" value="1"/>
</dbReference>
<feature type="domain" description="Piwi" evidence="1">
    <location>
        <begin position="75"/>
        <end position="122"/>
    </location>
</feature>
<keyword evidence="3" id="KW-1185">Reference proteome</keyword>
<gene>
    <name evidence="2" type="ORF">M437DRAFT_87246</name>
</gene>
<dbReference type="InterPro" id="IPR012337">
    <property type="entry name" value="RNaseH-like_sf"/>
</dbReference>
<sequence>MCPIRPRSEGSTSIHLQRVDYAYFQKAQPYNTHGASLPPTMMNPAIHYPSNPDPASFAQEAFTAAGNKHKQKLQILMFILMDKNSVVYGKIKRYCECKLGIPSRCVQYAHAQKAQPQYISNVIKGILENSTVVIGADVFYSTPGLRGPSMAAMTVSMNVQGTRYATAVGTNGYRVEMITNENIKKHITSLARNGWMNKVGQGKPPATIMTYFHDDDFACYVDQEVIAMKKALGECNNSPRSLR</sequence>
<dbReference type="Proteomes" id="UP000030672">
    <property type="component" value="Unassembled WGS sequence"/>
</dbReference>
<dbReference type="Pfam" id="PF02171">
    <property type="entry name" value="Piwi"/>
    <property type="match status" value="1"/>
</dbReference>